<gene>
    <name evidence="4" type="ORF">SYNTR_1858</name>
</gene>
<keyword evidence="2" id="KW-0732">Signal</keyword>
<dbReference type="Pfam" id="PF07833">
    <property type="entry name" value="Cu_amine_oxidN1"/>
    <property type="match status" value="1"/>
</dbReference>
<dbReference type="Proteomes" id="UP000426444">
    <property type="component" value="Chromosome"/>
</dbReference>
<feature type="region of interest" description="Disordered" evidence="1">
    <location>
        <begin position="228"/>
        <end position="255"/>
    </location>
</feature>
<dbReference type="InterPro" id="IPR027618">
    <property type="entry name" value="Beta_prop_Msarc"/>
</dbReference>
<keyword evidence="5" id="KW-1185">Reference proteome</keyword>
<dbReference type="PANTHER" id="PTHR36842:SF1">
    <property type="entry name" value="PROTEIN TOLB"/>
    <property type="match status" value="1"/>
</dbReference>
<evidence type="ECO:0000256" key="1">
    <source>
        <dbReference type="SAM" id="MobiDB-lite"/>
    </source>
</evidence>
<dbReference type="InterPro" id="IPR036582">
    <property type="entry name" value="Mao_N_sf"/>
</dbReference>
<evidence type="ECO:0000313" key="5">
    <source>
        <dbReference type="Proteomes" id="UP000426444"/>
    </source>
</evidence>
<dbReference type="AlphaFoldDB" id="A0A6I6DCZ8"/>
<evidence type="ECO:0000256" key="2">
    <source>
        <dbReference type="SAM" id="SignalP"/>
    </source>
</evidence>
<dbReference type="SUPFAM" id="SSF55383">
    <property type="entry name" value="Copper amine oxidase, domain N"/>
    <property type="match status" value="1"/>
</dbReference>
<feature type="chain" id="PRO_5038690298" description="Copper amine oxidase-like N-terminal domain-containing protein" evidence="2">
    <location>
        <begin position="23"/>
        <end position="488"/>
    </location>
</feature>
<dbReference type="Gene3D" id="3.30.457.10">
    <property type="entry name" value="Copper amine oxidase-like, N-terminal domain"/>
    <property type="match status" value="1"/>
</dbReference>
<feature type="compositionally biased region" description="Basic and acidic residues" evidence="1">
    <location>
        <begin position="245"/>
        <end position="255"/>
    </location>
</feature>
<dbReference type="Gene3D" id="2.120.10.30">
    <property type="entry name" value="TolB, C-terminal domain"/>
    <property type="match status" value="2"/>
</dbReference>
<dbReference type="RefSeq" id="WP_156204232.1">
    <property type="nucleotide sequence ID" value="NZ_CP046457.1"/>
</dbReference>
<evidence type="ECO:0000259" key="3">
    <source>
        <dbReference type="Pfam" id="PF07833"/>
    </source>
</evidence>
<organism evidence="4 5">
    <name type="scientific">Candidatus Syntrophocurvum alkaliphilum</name>
    <dbReference type="NCBI Taxonomy" id="2293317"/>
    <lineage>
        <taxon>Bacteria</taxon>
        <taxon>Bacillati</taxon>
        <taxon>Bacillota</taxon>
        <taxon>Clostridia</taxon>
        <taxon>Eubacteriales</taxon>
        <taxon>Syntrophomonadaceae</taxon>
        <taxon>Candidatus Syntrophocurvum</taxon>
    </lineage>
</organism>
<name>A0A6I6DCZ8_9FIRM</name>
<proteinExistence type="predicted"/>
<dbReference type="InterPro" id="IPR012854">
    <property type="entry name" value="Cu_amine_oxidase-like_N"/>
</dbReference>
<dbReference type="InterPro" id="IPR011042">
    <property type="entry name" value="6-blade_b-propeller_TolB-like"/>
</dbReference>
<accession>A0A6I6DCZ8</accession>
<dbReference type="SUPFAM" id="SSF82171">
    <property type="entry name" value="DPP6 N-terminal domain-like"/>
    <property type="match status" value="1"/>
</dbReference>
<protein>
    <recommendedName>
        <fullName evidence="3">Copper amine oxidase-like N-terminal domain-containing protein</fullName>
    </recommendedName>
</protein>
<dbReference type="OrthoDB" id="268113at2"/>
<dbReference type="EMBL" id="CP046457">
    <property type="protein sequence ID" value="QGU00452.1"/>
    <property type="molecule type" value="Genomic_DNA"/>
</dbReference>
<evidence type="ECO:0000313" key="4">
    <source>
        <dbReference type="EMBL" id="QGU00452.1"/>
    </source>
</evidence>
<dbReference type="NCBIfam" id="TIGR04275">
    <property type="entry name" value="beta_prop_Msarc"/>
    <property type="match status" value="2"/>
</dbReference>
<sequence length="488" mass="55527">MRIHRFLLAAFVGIAVMFTAILASPADIKAEVIQRNANPLQMVLTEDGGVSLQQQGQDRYFKVWDKETNSFNRLNITQRNISSFDVDGTNLVFTNQRFTVDVHLYNLENRQSRVIDNSLSQKSNVKISNDIVVWEDHGGGRSHIVMYNLDTGSKEVLNPNNNPQTSPDIDEEYIVWFEEVQGKKEIKAYNINSGEISTVRDTRNDKNNLTISNGKIVWAELRSGSASFNTGIHTRQGTEEEQNNEGDKDKKKESPSYESYFETIWGQSVQHSSASDIWLYDLSSKELTQLTDSNANQVQPTIWKNYVAWVDAQDGNPDIYLLDLNTDDLSKIARSRDYEVQPALGYDKISWFILSGNVAHLYVQSLTGVEDQEIRVFINGTRYYMNPNPYIKNDRTMVPMRRIFEILGADISWNNEERSVTAERGSNTIKLYIGNEIAYVNGNPVELDAPPEILPEVDRTMIPLRFVSEALGGTVSWDNLTRTVDIRN</sequence>
<reference evidence="5" key="1">
    <citation type="journal article" date="2019" name="Microbiology">
        <title>Complete Genome Sequence of an Uncultured Bacterium of the Candidate Phylum Bipolaricaulota.</title>
        <authorList>
            <person name="Kadnikov V.V."/>
            <person name="Mardanov A.V."/>
            <person name="Beletsky A.V."/>
            <person name="Frank Y.A."/>
            <person name="Karnachuk O.V."/>
            <person name="Ravin N.V."/>
        </authorList>
    </citation>
    <scope>NUCLEOTIDE SEQUENCE [LARGE SCALE GENOMIC DNA]</scope>
</reference>
<dbReference type="PANTHER" id="PTHR36842">
    <property type="entry name" value="PROTEIN TOLB HOMOLOG"/>
    <property type="match status" value="1"/>
</dbReference>
<dbReference type="KEGG" id="salq:SYNTR_1858"/>
<feature type="domain" description="Copper amine oxidase-like N-terminal" evidence="3">
    <location>
        <begin position="378"/>
        <end position="486"/>
    </location>
</feature>
<feature type="signal peptide" evidence="2">
    <location>
        <begin position="1"/>
        <end position="22"/>
    </location>
</feature>